<sequence>MAVGREFGAEVFGAVGGVAVVSFGGALTGSVADQPLLAGGMTGVGVVAGPAADIDVSAG</sequence>
<proteinExistence type="predicted"/>
<protein>
    <submittedName>
        <fullName evidence="1">Uncharacterized protein</fullName>
    </submittedName>
</protein>
<evidence type="ECO:0000313" key="2">
    <source>
        <dbReference type="Proteomes" id="UP000317982"/>
    </source>
</evidence>
<dbReference type="AlphaFoldDB" id="A0A545AHW6"/>
<dbReference type="EMBL" id="VIRS01000032">
    <property type="protein sequence ID" value="TQS40909.1"/>
    <property type="molecule type" value="Genomic_DNA"/>
</dbReference>
<comment type="caution">
    <text evidence="1">The sequence shown here is derived from an EMBL/GenBank/DDBJ whole genome shotgun (WGS) entry which is preliminary data.</text>
</comment>
<keyword evidence="2" id="KW-1185">Reference proteome</keyword>
<name>A0A545AHW6_9ACTN</name>
<dbReference type="Proteomes" id="UP000317982">
    <property type="component" value="Unassembled WGS sequence"/>
</dbReference>
<reference evidence="1 2" key="1">
    <citation type="submission" date="2019-07" db="EMBL/GenBank/DDBJ databases">
        <title>Cryptosporangium phraense sp. nov., isolated from plant litter.</title>
        <authorList>
            <person name="Suriyachadkun C."/>
        </authorList>
    </citation>
    <scope>NUCLEOTIDE SEQUENCE [LARGE SCALE GENOMIC DNA]</scope>
    <source>
        <strain evidence="1 2">A-T 5661</strain>
    </source>
</reference>
<organism evidence="1 2">
    <name type="scientific">Cryptosporangium phraense</name>
    <dbReference type="NCBI Taxonomy" id="2593070"/>
    <lineage>
        <taxon>Bacteria</taxon>
        <taxon>Bacillati</taxon>
        <taxon>Actinomycetota</taxon>
        <taxon>Actinomycetes</taxon>
        <taxon>Cryptosporangiales</taxon>
        <taxon>Cryptosporangiaceae</taxon>
        <taxon>Cryptosporangium</taxon>
    </lineage>
</organism>
<evidence type="ECO:0000313" key="1">
    <source>
        <dbReference type="EMBL" id="TQS40909.1"/>
    </source>
</evidence>
<gene>
    <name evidence="1" type="ORF">FL583_32300</name>
</gene>
<accession>A0A545AHW6</accession>
<dbReference type="InParanoid" id="A0A545AHW6"/>
<dbReference type="RefSeq" id="WP_142708673.1">
    <property type="nucleotide sequence ID" value="NZ_VIRS01000032.1"/>
</dbReference>